<dbReference type="Proteomes" id="UP001595075">
    <property type="component" value="Unassembled WGS sequence"/>
</dbReference>
<dbReference type="PANTHER" id="PTHR31965:SF1">
    <property type="entry name" value="TRANSMEMBRANE PROTEIN 42"/>
    <property type="match status" value="1"/>
</dbReference>
<feature type="transmembrane region" description="Helical" evidence="2">
    <location>
        <begin position="169"/>
        <end position="189"/>
    </location>
</feature>
<evidence type="ECO:0000313" key="4">
    <source>
        <dbReference type="Proteomes" id="UP001595075"/>
    </source>
</evidence>
<feature type="compositionally biased region" description="Acidic residues" evidence="1">
    <location>
        <begin position="246"/>
        <end position="261"/>
    </location>
</feature>
<feature type="compositionally biased region" description="Low complexity" evidence="1">
    <location>
        <begin position="32"/>
        <end position="43"/>
    </location>
</feature>
<keyword evidence="2" id="KW-1133">Transmembrane helix</keyword>
<dbReference type="EMBL" id="JAZHXI010000011">
    <property type="protein sequence ID" value="KAL2066504.1"/>
    <property type="molecule type" value="Genomic_DNA"/>
</dbReference>
<gene>
    <name evidence="3" type="ORF">VTL71DRAFT_2575</name>
</gene>
<comment type="caution">
    <text evidence="3">The sequence shown here is derived from an EMBL/GenBank/DDBJ whole genome shotgun (WGS) entry which is preliminary data.</text>
</comment>
<feature type="transmembrane region" description="Helical" evidence="2">
    <location>
        <begin position="87"/>
        <end position="105"/>
    </location>
</feature>
<dbReference type="SUPFAM" id="SSF103481">
    <property type="entry name" value="Multidrug resistance efflux transporter EmrE"/>
    <property type="match status" value="1"/>
</dbReference>
<proteinExistence type="predicted"/>
<feature type="region of interest" description="Disordered" evidence="1">
    <location>
        <begin position="1"/>
        <end position="43"/>
    </location>
</feature>
<protein>
    <recommendedName>
        <fullName evidence="5">Transmembrane protein 42</fullName>
    </recommendedName>
</protein>
<name>A0ABR4C997_9HELO</name>
<accession>A0ABR4C997</accession>
<feature type="transmembrane region" description="Helical" evidence="2">
    <location>
        <begin position="195"/>
        <end position="211"/>
    </location>
</feature>
<keyword evidence="2" id="KW-0472">Membrane</keyword>
<reference evidence="3 4" key="1">
    <citation type="journal article" date="2024" name="Commun. Biol.">
        <title>Comparative genomic analysis of thermophilic fungi reveals convergent evolutionary adaptations and gene losses.</title>
        <authorList>
            <person name="Steindorff A.S."/>
            <person name="Aguilar-Pontes M.V."/>
            <person name="Robinson A.J."/>
            <person name="Andreopoulos B."/>
            <person name="LaButti K."/>
            <person name="Kuo A."/>
            <person name="Mondo S."/>
            <person name="Riley R."/>
            <person name="Otillar R."/>
            <person name="Haridas S."/>
            <person name="Lipzen A."/>
            <person name="Grimwood J."/>
            <person name="Schmutz J."/>
            <person name="Clum A."/>
            <person name="Reid I.D."/>
            <person name="Moisan M.C."/>
            <person name="Butler G."/>
            <person name="Nguyen T.T.M."/>
            <person name="Dewar K."/>
            <person name="Conant G."/>
            <person name="Drula E."/>
            <person name="Henrissat B."/>
            <person name="Hansel C."/>
            <person name="Singer S."/>
            <person name="Hutchinson M.I."/>
            <person name="de Vries R.P."/>
            <person name="Natvig D.O."/>
            <person name="Powell A.J."/>
            <person name="Tsang A."/>
            <person name="Grigoriev I.V."/>
        </authorList>
    </citation>
    <scope>NUCLEOTIDE SEQUENCE [LARGE SCALE GENOMIC DNA]</scope>
    <source>
        <strain evidence="3 4">CBS 494.80</strain>
    </source>
</reference>
<keyword evidence="2" id="KW-0812">Transmembrane</keyword>
<evidence type="ECO:0008006" key="5">
    <source>
        <dbReference type="Google" id="ProtNLM"/>
    </source>
</evidence>
<evidence type="ECO:0000313" key="3">
    <source>
        <dbReference type="EMBL" id="KAL2066504.1"/>
    </source>
</evidence>
<dbReference type="PANTHER" id="PTHR31965">
    <property type="entry name" value="TRANSMEMBRANE PROTEIN 42"/>
    <property type="match status" value="1"/>
</dbReference>
<keyword evidence="4" id="KW-1185">Reference proteome</keyword>
<organism evidence="3 4">
    <name type="scientific">Oculimacula yallundae</name>
    <dbReference type="NCBI Taxonomy" id="86028"/>
    <lineage>
        <taxon>Eukaryota</taxon>
        <taxon>Fungi</taxon>
        <taxon>Dikarya</taxon>
        <taxon>Ascomycota</taxon>
        <taxon>Pezizomycotina</taxon>
        <taxon>Leotiomycetes</taxon>
        <taxon>Helotiales</taxon>
        <taxon>Ploettnerulaceae</taxon>
        <taxon>Oculimacula</taxon>
    </lineage>
</organism>
<sequence>MPTLRQRPSKPGAPNTQSQTSQFSDPSTTDKATMATSSSSEATTLTPLLHAKTAPEALSGRHANPEQQDIVQEDLAGMETLSRKSQWIVLALASGGCAAFNGVFAKLTTTELTTSFATWVANTIGLGSVEGGVEVIVRAIFFGLNLIFNGIMWTLFTKALARGTSTTQVSILNTSANFMFTAVMGWLIFSESLPPLWFVGAALLVAGNVIIGRRDEGEDKDGAGAGAGGQRERSSAGDVVEGEGLLGEEVELDAESGDESEEERKKRRGEEEDDVLNLDLDSGDRREGRLI</sequence>
<feature type="compositionally biased region" description="Polar residues" evidence="1">
    <location>
        <begin position="14"/>
        <end position="31"/>
    </location>
</feature>
<dbReference type="InterPro" id="IPR037185">
    <property type="entry name" value="EmrE-like"/>
</dbReference>
<evidence type="ECO:0000256" key="1">
    <source>
        <dbReference type="SAM" id="MobiDB-lite"/>
    </source>
</evidence>
<evidence type="ECO:0000256" key="2">
    <source>
        <dbReference type="SAM" id="Phobius"/>
    </source>
</evidence>
<feature type="transmembrane region" description="Helical" evidence="2">
    <location>
        <begin position="135"/>
        <end position="157"/>
    </location>
</feature>
<feature type="compositionally biased region" description="Basic and acidic residues" evidence="1">
    <location>
        <begin position="282"/>
        <end position="291"/>
    </location>
</feature>
<feature type="region of interest" description="Disordered" evidence="1">
    <location>
        <begin position="217"/>
        <end position="291"/>
    </location>
</feature>
<dbReference type="InterPro" id="IPR039632">
    <property type="entry name" value="TMEM42"/>
</dbReference>